<evidence type="ECO:0000256" key="2">
    <source>
        <dbReference type="ARBA" id="ARBA00019038"/>
    </source>
</evidence>
<evidence type="ECO:0000256" key="8">
    <source>
        <dbReference type="ARBA" id="ARBA00023014"/>
    </source>
</evidence>
<sequence>MRALWLAFCDFTPFTRLIMERHRKPILDSTSHTSTVVEPHTAYPYRLNFYDKPPLYEVTLEEFETAALDRLRVLAEIESSAARNRTWEETKKVTETQCKKVLPLNSNTATSTDRHAERRRDHLGHFVLRLAFCRSEDLRRRFVKSETTLFRVRYDTDDTREKDAFLQSRAFNWTLVSAEEKEQYKRQLIAANQHSRDKVDERWLANEPFLKVRWTSVPDLVEKRRVFLKGGYAYVPSKERLSILLEEFQNNLAQALEMTSRSIPNLDEDSRLLPILNNLSHGFIAGVPSEWSGGSGEAAGDEIKADMIDSLAPAHFPLCMRIMHESLRKDRHIKHYGRLNYGVFLKVLGLSIEEALVFWRKSFSKFTDDEFTKRYKYNIRHSFGLEGKRQNYPAKSCQQLLTTDTPEYGCPYRHFSPENLQTALLSSYASQGLTVADLPEIMHHVKEQHYHVACTRVFEITHAKQGVQKGAGIGDGEHVTHPNEYAKRSMELSRPKTEESDKMAVD</sequence>
<protein>
    <recommendedName>
        <fullName evidence="2 10">DNA primase large subunit</fullName>
    </recommendedName>
</protein>
<dbReference type="PIRSF" id="PIRSF009449">
    <property type="entry name" value="DNA_primase_large_subunit"/>
    <property type="match status" value="1"/>
</dbReference>
<evidence type="ECO:0000256" key="6">
    <source>
        <dbReference type="ARBA" id="ARBA00022723"/>
    </source>
</evidence>
<evidence type="ECO:0000313" key="15">
    <source>
        <dbReference type="Proteomes" id="UP000305067"/>
    </source>
</evidence>
<dbReference type="InterPro" id="IPR016558">
    <property type="entry name" value="DNA_primase_lsu_euk"/>
</dbReference>
<dbReference type="GO" id="GO:0051539">
    <property type="term" value="F:4 iron, 4 sulfur cluster binding"/>
    <property type="evidence" value="ECO:0007669"/>
    <property type="project" value="UniProtKB-UniRule"/>
</dbReference>
<dbReference type="Pfam" id="PF04104">
    <property type="entry name" value="DNA_primase_lrg"/>
    <property type="match status" value="1"/>
</dbReference>
<dbReference type="Gene3D" id="1.20.930.80">
    <property type="match status" value="1"/>
</dbReference>
<dbReference type="CDD" id="cd07322">
    <property type="entry name" value="PriL_PriS_Eukaryotic"/>
    <property type="match status" value="1"/>
</dbReference>
<evidence type="ECO:0000256" key="1">
    <source>
        <dbReference type="ARBA" id="ARBA00010564"/>
    </source>
</evidence>
<comment type="similarity">
    <text evidence="1 10">Belongs to the eukaryotic-type primase large subunit family.</text>
</comment>
<feature type="binding site" evidence="11">
    <location>
        <position position="397"/>
    </location>
    <ligand>
        <name>[4Fe-4S] cluster</name>
        <dbReference type="ChEBI" id="CHEBI:49883"/>
    </ligand>
</feature>
<keyword evidence="3 10" id="KW-0004">4Fe-4S</keyword>
<comment type="function">
    <text evidence="10">DNA primase is the polymerase that synthesizes small RNA primers for the Okazaki fragments made during discontinuous DNA replication.</text>
</comment>
<dbReference type="EMBL" id="ML178814">
    <property type="protein sequence ID" value="TFL07613.1"/>
    <property type="molecule type" value="Genomic_DNA"/>
</dbReference>
<accession>A0A5C3R010</accession>
<dbReference type="GO" id="GO:0006269">
    <property type="term" value="P:DNA replication, synthesis of primer"/>
    <property type="evidence" value="ECO:0007669"/>
    <property type="project" value="UniProtKB-KW"/>
</dbReference>
<organism evidence="14 15">
    <name type="scientific">Pterulicium gracile</name>
    <dbReference type="NCBI Taxonomy" id="1884261"/>
    <lineage>
        <taxon>Eukaryota</taxon>
        <taxon>Fungi</taxon>
        <taxon>Dikarya</taxon>
        <taxon>Basidiomycota</taxon>
        <taxon>Agaricomycotina</taxon>
        <taxon>Agaricomycetes</taxon>
        <taxon>Agaricomycetidae</taxon>
        <taxon>Agaricales</taxon>
        <taxon>Pleurotineae</taxon>
        <taxon>Pterulaceae</taxon>
        <taxon>Pterulicium</taxon>
    </lineage>
</organism>
<keyword evidence="8 10" id="KW-0411">Iron-sulfur</keyword>
<reference evidence="14 15" key="1">
    <citation type="journal article" date="2019" name="Nat. Ecol. Evol.">
        <title>Megaphylogeny resolves global patterns of mushroom evolution.</title>
        <authorList>
            <person name="Varga T."/>
            <person name="Krizsan K."/>
            <person name="Foldi C."/>
            <person name="Dima B."/>
            <person name="Sanchez-Garcia M."/>
            <person name="Sanchez-Ramirez S."/>
            <person name="Szollosi G.J."/>
            <person name="Szarkandi J.G."/>
            <person name="Papp V."/>
            <person name="Albert L."/>
            <person name="Andreopoulos W."/>
            <person name="Angelini C."/>
            <person name="Antonin V."/>
            <person name="Barry K.W."/>
            <person name="Bougher N.L."/>
            <person name="Buchanan P."/>
            <person name="Buyck B."/>
            <person name="Bense V."/>
            <person name="Catcheside P."/>
            <person name="Chovatia M."/>
            <person name="Cooper J."/>
            <person name="Damon W."/>
            <person name="Desjardin D."/>
            <person name="Finy P."/>
            <person name="Geml J."/>
            <person name="Haridas S."/>
            <person name="Hughes K."/>
            <person name="Justo A."/>
            <person name="Karasinski D."/>
            <person name="Kautmanova I."/>
            <person name="Kiss B."/>
            <person name="Kocsube S."/>
            <person name="Kotiranta H."/>
            <person name="LaButti K.M."/>
            <person name="Lechner B.E."/>
            <person name="Liimatainen K."/>
            <person name="Lipzen A."/>
            <person name="Lukacs Z."/>
            <person name="Mihaltcheva S."/>
            <person name="Morgado L.N."/>
            <person name="Niskanen T."/>
            <person name="Noordeloos M.E."/>
            <person name="Ohm R.A."/>
            <person name="Ortiz-Santana B."/>
            <person name="Ovrebo C."/>
            <person name="Racz N."/>
            <person name="Riley R."/>
            <person name="Savchenko A."/>
            <person name="Shiryaev A."/>
            <person name="Soop K."/>
            <person name="Spirin V."/>
            <person name="Szebenyi C."/>
            <person name="Tomsovsky M."/>
            <person name="Tulloss R.E."/>
            <person name="Uehling J."/>
            <person name="Grigoriev I.V."/>
            <person name="Vagvolgyi C."/>
            <person name="Papp T."/>
            <person name="Martin F.M."/>
            <person name="Miettinen O."/>
            <person name="Hibbett D.S."/>
            <person name="Nagy L.G."/>
        </authorList>
    </citation>
    <scope>NUCLEOTIDE SEQUENCE [LARGE SCALE GENOMIC DNA]</scope>
    <source>
        <strain evidence="14 15">CBS 309.79</strain>
    </source>
</reference>
<dbReference type="STRING" id="1884261.A0A5C3R010"/>
<feature type="region of interest" description="Disordered" evidence="12">
    <location>
        <begin position="469"/>
        <end position="506"/>
    </location>
</feature>
<name>A0A5C3R010_9AGAR</name>
<evidence type="ECO:0000256" key="3">
    <source>
        <dbReference type="ARBA" id="ARBA00022485"/>
    </source>
</evidence>
<keyword evidence="6 10" id="KW-0479">Metal-binding</keyword>
<dbReference type="FunFam" id="1.20.930.80:FF:000001">
    <property type="entry name" value="DNA primase large subunit"/>
    <property type="match status" value="1"/>
</dbReference>
<dbReference type="Proteomes" id="UP000305067">
    <property type="component" value="Unassembled WGS sequence"/>
</dbReference>
<evidence type="ECO:0000256" key="7">
    <source>
        <dbReference type="ARBA" id="ARBA00023004"/>
    </source>
</evidence>
<dbReference type="OrthoDB" id="421393at2759"/>
<keyword evidence="5 10" id="KW-0235">DNA replication</keyword>
<dbReference type="GO" id="GO:0005658">
    <property type="term" value="C:alpha DNA polymerase:primase complex"/>
    <property type="evidence" value="ECO:0007669"/>
    <property type="project" value="UniProtKB-ARBA"/>
</dbReference>
<evidence type="ECO:0000259" key="13">
    <source>
        <dbReference type="Pfam" id="PF04104"/>
    </source>
</evidence>
<feature type="binding site" evidence="11">
    <location>
        <position position="454"/>
    </location>
    <ligand>
        <name>[4Fe-4S] cluster</name>
        <dbReference type="ChEBI" id="CHEBI:49883"/>
    </ligand>
</feature>
<dbReference type="InterPro" id="IPR007238">
    <property type="entry name" value="DNA_primase_lsu_euk/arc"/>
</dbReference>
<evidence type="ECO:0000256" key="11">
    <source>
        <dbReference type="PIRSR" id="PIRSR009449-1"/>
    </source>
</evidence>
<feature type="domain" description="DNA primase large subunit C-terminal" evidence="13">
    <location>
        <begin position="310"/>
        <end position="485"/>
    </location>
</feature>
<evidence type="ECO:0000256" key="4">
    <source>
        <dbReference type="ARBA" id="ARBA00022515"/>
    </source>
</evidence>
<feature type="binding site" evidence="11">
    <location>
        <position position="410"/>
    </location>
    <ligand>
        <name>[4Fe-4S] cluster</name>
        <dbReference type="ChEBI" id="CHEBI:49883"/>
    </ligand>
</feature>
<evidence type="ECO:0000256" key="5">
    <source>
        <dbReference type="ARBA" id="ARBA00022705"/>
    </source>
</evidence>
<gene>
    <name evidence="14" type="ORF">BDV98DRAFT_616625</name>
</gene>
<evidence type="ECO:0000256" key="12">
    <source>
        <dbReference type="SAM" id="MobiDB-lite"/>
    </source>
</evidence>
<dbReference type="GO" id="GO:0003677">
    <property type="term" value="F:DNA binding"/>
    <property type="evidence" value="ECO:0007669"/>
    <property type="project" value="UniProtKB-UniRule"/>
</dbReference>
<proteinExistence type="inferred from homology"/>
<feature type="compositionally biased region" description="Basic and acidic residues" evidence="12">
    <location>
        <begin position="475"/>
        <end position="506"/>
    </location>
</feature>
<dbReference type="Pfam" id="PF26466">
    <property type="entry name" value="DNA_primase_lrg_N"/>
    <property type="match status" value="1"/>
</dbReference>
<dbReference type="InterPro" id="IPR058560">
    <property type="entry name" value="DNA_primase_C"/>
</dbReference>
<comment type="cofactor">
    <cofactor evidence="10">
        <name>[4Fe-4S] cluster</name>
        <dbReference type="ChEBI" id="CHEBI:49883"/>
    </cofactor>
    <text evidence="10">Binds 1 [4Fe-4S] cluster.</text>
</comment>
<keyword evidence="7 10" id="KW-0408">Iron</keyword>
<keyword evidence="15" id="KW-1185">Reference proteome</keyword>
<dbReference type="GO" id="GO:0046872">
    <property type="term" value="F:metal ion binding"/>
    <property type="evidence" value="ECO:0007669"/>
    <property type="project" value="UniProtKB-UniRule"/>
</dbReference>
<feature type="binding site" evidence="11">
    <location>
        <position position="319"/>
    </location>
    <ligand>
        <name>[4Fe-4S] cluster</name>
        <dbReference type="ChEBI" id="CHEBI:49883"/>
    </ligand>
</feature>
<dbReference type="AlphaFoldDB" id="A0A5C3R010"/>
<dbReference type="PANTHER" id="PTHR10537:SF3">
    <property type="entry name" value="DNA PRIMASE LARGE SUBUNIT"/>
    <property type="match status" value="1"/>
</dbReference>
<evidence type="ECO:0000256" key="10">
    <source>
        <dbReference type="PIRNR" id="PIRNR009449"/>
    </source>
</evidence>
<dbReference type="GO" id="GO:0006270">
    <property type="term" value="P:DNA replication initiation"/>
    <property type="evidence" value="ECO:0007669"/>
    <property type="project" value="UniProtKB-ARBA"/>
</dbReference>
<keyword evidence="4 10" id="KW-0639">Primosome</keyword>
<evidence type="ECO:0000256" key="9">
    <source>
        <dbReference type="ARBA" id="ARBA00023125"/>
    </source>
</evidence>
<evidence type="ECO:0000313" key="14">
    <source>
        <dbReference type="EMBL" id="TFL07613.1"/>
    </source>
</evidence>
<dbReference type="PANTHER" id="PTHR10537">
    <property type="entry name" value="DNA PRIMASE LARGE SUBUNIT"/>
    <property type="match status" value="1"/>
</dbReference>
<keyword evidence="9 10" id="KW-0238">DNA-binding</keyword>